<keyword evidence="2" id="KW-0732">Signal</keyword>
<feature type="chain" id="PRO_5038519655" description="DUF6287 domain-containing protein" evidence="2">
    <location>
        <begin position="43"/>
        <end position="408"/>
    </location>
</feature>
<dbReference type="AlphaFoldDB" id="G0LZ03"/>
<sequence length="408" mass="44669">MIRRYYWIYFMRRKRGQPVVKKRATISIGVMLLLFMSGCGNSQQTTKASKSAKKSSISVVRVKSKVFTDKASKTSETKHATSTSASASTRSSVKSGSARSQPRVNTTMNLSEIRQGFYGSLLGEWKEVATSVNKHNGKGNVWEGPRSDAKLTVTDTKISDGEMALVRGQFEDPRGDQEAYNTNAGRQEHGALGIDGDIGAAAVTYWFYPKGVALSGWGDNAPATIKTDTERIITRTSNNSYVKVFERQTTATDAGHLKSTMALNRIKTGDYSSLNGTWQNGQGNQIKVHNQQMKFSDFGLMHRATPGTITKLKMDVPSLDDSKGSPKLVDGLKYHQQLTQKTEQGVSMLGSYFSVSGSSGGLYDVVFMPAGENADLNNGDGSRDRIAAFATQNEPKNVSNNKIYYRVN</sequence>
<dbReference type="EMBL" id="FR874854">
    <property type="protein sequence ID" value="CCC17942.1"/>
    <property type="molecule type" value="Genomic_DNA"/>
</dbReference>
<evidence type="ECO:0000259" key="3">
    <source>
        <dbReference type="Pfam" id="PF19804"/>
    </source>
</evidence>
<feature type="region of interest" description="Disordered" evidence="1">
    <location>
        <begin position="70"/>
        <end position="106"/>
    </location>
</feature>
<evidence type="ECO:0000313" key="4">
    <source>
        <dbReference type="EMBL" id="CCC17942.1"/>
    </source>
</evidence>
<evidence type="ECO:0000256" key="1">
    <source>
        <dbReference type="SAM" id="MobiDB-lite"/>
    </source>
</evidence>
<organism evidence="4">
    <name type="scientific">Lactiplantibacillus pentosus IG1</name>
    <dbReference type="NCBI Taxonomy" id="1042160"/>
    <lineage>
        <taxon>Bacteria</taxon>
        <taxon>Bacillati</taxon>
        <taxon>Bacillota</taxon>
        <taxon>Bacilli</taxon>
        <taxon>Lactobacillales</taxon>
        <taxon>Lactobacillaceae</taxon>
        <taxon>Lactiplantibacillus</taxon>
    </lineage>
</organism>
<feature type="compositionally biased region" description="Basic and acidic residues" evidence="1">
    <location>
        <begin position="70"/>
        <end position="79"/>
    </location>
</feature>
<gene>
    <name evidence="4" type="ORF">LPENT_02638</name>
</gene>
<feature type="domain" description="DUF6287" evidence="3">
    <location>
        <begin position="259"/>
        <end position="291"/>
    </location>
</feature>
<dbReference type="Pfam" id="PF19804">
    <property type="entry name" value="DUF6287"/>
    <property type="match status" value="1"/>
</dbReference>
<reference evidence="4" key="1">
    <citation type="journal article" date="2011" name="J. Bacteriol.">
        <title>Genome Sequence of Lactobacillus pentosus IG1, a Strain Isolated from Spanish-Style Green Olive Fermentations.</title>
        <authorList>
            <person name="Maldonado-Barragan A."/>
            <person name="Caballero-Guerrero B."/>
            <person name="Lucena-Padros H."/>
            <person name="Ruiz-Barba J.L."/>
        </authorList>
    </citation>
    <scope>NUCLEOTIDE SEQUENCE</scope>
    <source>
        <strain evidence="4">IG1</strain>
    </source>
</reference>
<feature type="signal peptide" evidence="2">
    <location>
        <begin position="1"/>
        <end position="42"/>
    </location>
</feature>
<evidence type="ECO:0000256" key="2">
    <source>
        <dbReference type="SAM" id="SignalP"/>
    </source>
</evidence>
<feature type="compositionally biased region" description="Low complexity" evidence="1">
    <location>
        <begin position="80"/>
        <end position="100"/>
    </location>
</feature>
<proteinExistence type="predicted"/>
<accession>G0LZ03</accession>
<dbReference type="InterPro" id="IPR046254">
    <property type="entry name" value="DUF6287"/>
</dbReference>
<protein>
    <recommendedName>
        <fullName evidence="3">DUF6287 domain-containing protein</fullName>
    </recommendedName>
</protein>
<name>G0LZ03_LACPE</name>